<reference evidence="1 2" key="1">
    <citation type="journal article" date="2003" name="Genome Res.">
        <title>Genome analysis of F. nucleatum sub spp vincentii and its comparison with the genome of F. nucleatum ATCC 25586.</title>
        <authorList>
            <person name="Kapatral V."/>
            <person name="Ivanova N."/>
            <person name="Anderson I."/>
            <person name="Reznik G."/>
            <person name="Bhattacharyya A."/>
            <person name="Gardner W.L."/>
            <person name="Mikhailova N."/>
            <person name="Lapidus A."/>
            <person name="Larsen N."/>
            <person name="D'Souza M."/>
            <person name="Walunas T."/>
            <person name="Haselkorn R."/>
            <person name="Overbeek R."/>
            <person name="Kyrpides N."/>
        </authorList>
    </citation>
    <scope>NUCLEOTIDE SEQUENCE [LARGE SCALE GENOMIC DNA]</scope>
    <source>
        <strain evidence="1 2">ATCC 49256</strain>
    </source>
</reference>
<evidence type="ECO:0008006" key="3">
    <source>
        <dbReference type="Google" id="ProtNLM"/>
    </source>
</evidence>
<dbReference type="AlphaFoldDB" id="Q7P2Q4"/>
<evidence type="ECO:0000313" key="1">
    <source>
        <dbReference type="EMBL" id="EAA24193.1"/>
    </source>
</evidence>
<gene>
    <name evidence="1" type="ORF">FNV1376</name>
</gene>
<protein>
    <recommendedName>
        <fullName evidence="3">Riboflavin synthase subunit alpha</fullName>
    </recommendedName>
</protein>
<dbReference type="EMBL" id="AABF01000048">
    <property type="protein sequence ID" value="EAA24193.1"/>
    <property type="molecule type" value="Genomic_DNA"/>
</dbReference>
<organism evidence="1 2">
    <name type="scientific">Fusobacterium vincentii ATCC 49256</name>
    <dbReference type="NCBI Taxonomy" id="209882"/>
    <lineage>
        <taxon>Bacteria</taxon>
        <taxon>Fusobacteriati</taxon>
        <taxon>Fusobacteriota</taxon>
        <taxon>Fusobacteriia</taxon>
        <taxon>Fusobacteriales</taxon>
        <taxon>Fusobacteriaceae</taxon>
        <taxon>Fusobacterium</taxon>
    </lineage>
</organism>
<accession>Q7P2Q4</accession>
<comment type="caution">
    <text evidence="1">The sequence shown here is derived from an EMBL/GenBank/DDBJ whole genome shotgun (WGS) entry which is preliminary data.</text>
</comment>
<evidence type="ECO:0000313" key="2">
    <source>
        <dbReference type="Proteomes" id="UP000006454"/>
    </source>
</evidence>
<sequence length="64" mass="7853">MQRILNFLLLRNLANNELFLSIFQFANLFFKLKKCILLIEIKIEREIILWFLKILLIYIKKLLN</sequence>
<name>Q7P2Q4_FUSVC</name>
<dbReference type="Proteomes" id="UP000006454">
    <property type="component" value="Unassembled WGS sequence"/>
</dbReference>
<proteinExistence type="predicted"/>